<evidence type="ECO:0000313" key="23">
    <source>
        <dbReference type="Proteomes" id="UP000184236"/>
    </source>
</evidence>
<feature type="domain" description="Peptidase M28" evidence="21">
    <location>
        <begin position="273"/>
        <end position="450"/>
    </location>
</feature>
<dbReference type="GO" id="GO:0006508">
    <property type="term" value="P:proteolysis"/>
    <property type="evidence" value="ECO:0007669"/>
    <property type="project" value="UniProtKB-KW"/>
</dbReference>
<keyword evidence="11" id="KW-0378">Hydrolase</keyword>
<evidence type="ECO:0000259" key="21">
    <source>
        <dbReference type="Pfam" id="PF04389"/>
    </source>
</evidence>
<evidence type="ECO:0000256" key="7">
    <source>
        <dbReference type="ARBA" id="ARBA00022645"/>
    </source>
</evidence>
<keyword evidence="8" id="KW-0645">Protease</keyword>
<evidence type="ECO:0000256" key="1">
    <source>
        <dbReference type="ARBA" id="ARBA00004240"/>
    </source>
</evidence>
<dbReference type="PANTHER" id="PTHR12053">
    <property type="entry name" value="PROTEASE FAMILY M28 PLASMA GLUTAMATE CARBOXYPEPTIDASE-RELATED"/>
    <property type="match status" value="1"/>
</dbReference>
<evidence type="ECO:0000256" key="6">
    <source>
        <dbReference type="ARBA" id="ARBA00022525"/>
    </source>
</evidence>
<keyword evidence="6" id="KW-0964">Secreted</keyword>
<dbReference type="Pfam" id="PF04389">
    <property type="entry name" value="Peptidase_M28"/>
    <property type="match status" value="1"/>
</dbReference>
<evidence type="ECO:0000256" key="11">
    <source>
        <dbReference type="ARBA" id="ARBA00022801"/>
    </source>
</evidence>
<keyword evidence="7 22" id="KW-0121">Carboxypeptidase</keyword>
<keyword evidence="16" id="KW-0865">Zymogen</keyword>
<gene>
    <name evidence="22" type="ORF">SAMN05444408_101361</name>
</gene>
<dbReference type="GO" id="GO:0046872">
    <property type="term" value="F:metal ion binding"/>
    <property type="evidence" value="ECO:0007669"/>
    <property type="project" value="UniProtKB-KW"/>
</dbReference>
<keyword evidence="9" id="KW-0479">Metal-binding</keyword>
<keyword evidence="15" id="KW-0482">Metalloprotease</keyword>
<keyword evidence="13" id="KW-0862">Zinc</keyword>
<dbReference type="RefSeq" id="WP_072883093.1">
    <property type="nucleotide sequence ID" value="NZ_FQVO01000001.1"/>
</dbReference>
<sequence length="468" mass="52483">MKKIFIIIPLFLGGFLFSQKKPVKKPVRKAAITQKLNYHDEFKKISDEIMVNGTAYNNLGELTKGIGSRFSATTGYMKAAEWAERKLKEIGVEMIWRQEAKVPVWIRGRESLQIKAGNGDWKNIRMLSFGNSEGTGGKDLTGEIVLMSSVTELNATSIGQLKDKIVFVNLPMDPKIINTSDSYLIAAKSKLISPSVIALTGAKALIIRSLTTANDDTPHAKMIYYEPDDKVKIPALTIGARSADELEKLLKKQKVIAKINMTAESKGETRNPNIIAEIPGKKDSNVILLGAQLDSWDFGEGAIDDGTGVVQCIEVLRTLKALGIENRHTIRVVFFANSENGGQGREMYAAYVKKKEERHIFALGTDAGGYSPRGFSLDMSPQRRRQIFEWKNYFLPYGVYDFDQTDAIQDISPLKKLDIPLAELVVDTQRYFDYHHSEQDTFDKVNKRELLLGAVAMTQMIFMIDKNW</sequence>
<dbReference type="InterPro" id="IPR007484">
    <property type="entry name" value="Peptidase_M28"/>
</dbReference>
<evidence type="ECO:0000256" key="5">
    <source>
        <dbReference type="ARBA" id="ARBA00014116"/>
    </source>
</evidence>
<evidence type="ECO:0000256" key="18">
    <source>
        <dbReference type="ARBA" id="ARBA00023228"/>
    </source>
</evidence>
<comment type="subunit">
    <text evidence="19">Homodimer. The monomeric form is inactive while the homodimer is active.</text>
</comment>
<keyword evidence="12" id="KW-0256">Endoplasmic reticulum</keyword>
<evidence type="ECO:0000256" key="8">
    <source>
        <dbReference type="ARBA" id="ARBA00022670"/>
    </source>
</evidence>
<accession>A0A1M4TFX6</accession>
<evidence type="ECO:0000256" key="3">
    <source>
        <dbReference type="ARBA" id="ARBA00004555"/>
    </source>
</evidence>
<dbReference type="EMBL" id="FQVO01000001">
    <property type="protein sequence ID" value="SHE43298.1"/>
    <property type="molecule type" value="Genomic_DNA"/>
</dbReference>
<evidence type="ECO:0000256" key="10">
    <source>
        <dbReference type="ARBA" id="ARBA00022729"/>
    </source>
</evidence>
<dbReference type="GO" id="GO:0070573">
    <property type="term" value="F:metallodipeptidase activity"/>
    <property type="evidence" value="ECO:0007669"/>
    <property type="project" value="InterPro"/>
</dbReference>
<keyword evidence="10" id="KW-0732">Signal</keyword>
<evidence type="ECO:0000313" key="22">
    <source>
        <dbReference type="EMBL" id="SHE43298.1"/>
    </source>
</evidence>
<evidence type="ECO:0000256" key="12">
    <source>
        <dbReference type="ARBA" id="ARBA00022824"/>
    </source>
</evidence>
<keyword evidence="14" id="KW-0333">Golgi apparatus</keyword>
<dbReference type="GO" id="GO:0005764">
    <property type="term" value="C:lysosome"/>
    <property type="evidence" value="ECO:0007669"/>
    <property type="project" value="UniProtKB-SubCell"/>
</dbReference>
<organism evidence="22 23">
    <name type="scientific">Chryseobacterium takakiae</name>
    <dbReference type="NCBI Taxonomy" id="1302685"/>
    <lineage>
        <taxon>Bacteria</taxon>
        <taxon>Pseudomonadati</taxon>
        <taxon>Bacteroidota</taxon>
        <taxon>Flavobacteriia</taxon>
        <taxon>Flavobacteriales</taxon>
        <taxon>Weeksellaceae</taxon>
        <taxon>Chryseobacterium group</taxon>
        <taxon>Chryseobacterium</taxon>
    </lineage>
</organism>
<evidence type="ECO:0000256" key="15">
    <source>
        <dbReference type="ARBA" id="ARBA00023049"/>
    </source>
</evidence>
<dbReference type="Gene3D" id="3.50.30.30">
    <property type="match status" value="1"/>
</dbReference>
<proteinExistence type="predicted"/>
<dbReference type="GO" id="GO:0004180">
    <property type="term" value="F:carboxypeptidase activity"/>
    <property type="evidence" value="ECO:0007669"/>
    <property type="project" value="UniProtKB-KW"/>
</dbReference>
<keyword evidence="18" id="KW-0458">Lysosome</keyword>
<dbReference type="STRING" id="1302685.SAMN05444408_101361"/>
<dbReference type="Proteomes" id="UP000184236">
    <property type="component" value="Unassembled WGS sequence"/>
</dbReference>
<evidence type="ECO:0000256" key="19">
    <source>
        <dbReference type="ARBA" id="ARBA00025833"/>
    </source>
</evidence>
<keyword evidence="23" id="KW-1185">Reference proteome</keyword>
<dbReference type="GO" id="GO:0005576">
    <property type="term" value="C:extracellular region"/>
    <property type="evidence" value="ECO:0007669"/>
    <property type="project" value="UniProtKB-SubCell"/>
</dbReference>
<protein>
    <recommendedName>
        <fullName evidence="5">Carboxypeptidase Q</fullName>
    </recommendedName>
    <alternativeName>
        <fullName evidence="20">Plasma glutamate carboxypeptidase</fullName>
    </alternativeName>
</protein>
<evidence type="ECO:0000256" key="14">
    <source>
        <dbReference type="ARBA" id="ARBA00023034"/>
    </source>
</evidence>
<dbReference type="OrthoDB" id="9769665at2"/>
<keyword evidence="17" id="KW-0325">Glycoprotein</keyword>
<evidence type="ECO:0000256" key="17">
    <source>
        <dbReference type="ARBA" id="ARBA00023180"/>
    </source>
</evidence>
<evidence type="ECO:0000256" key="2">
    <source>
        <dbReference type="ARBA" id="ARBA00004371"/>
    </source>
</evidence>
<dbReference type="SUPFAM" id="SSF53187">
    <property type="entry name" value="Zn-dependent exopeptidases"/>
    <property type="match status" value="1"/>
</dbReference>
<evidence type="ECO:0000256" key="4">
    <source>
        <dbReference type="ARBA" id="ARBA00004613"/>
    </source>
</evidence>
<dbReference type="InterPro" id="IPR039866">
    <property type="entry name" value="CPQ"/>
</dbReference>
<evidence type="ECO:0000256" key="16">
    <source>
        <dbReference type="ARBA" id="ARBA00023145"/>
    </source>
</evidence>
<dbReference type="Gene3D" id="3.40.630.10">
    <property type="entry name" value="Zn peptidases"/>
    <property type="match status" value="1"/>
</dbReference>
<reference evidence="23" key="1">
    <citation type="submission" date="2016-11" db="EMBL/GenBank/DDBJ databases">
        <authorList>
            <person name="Varghese N."/>
            <person name="Submissions S."/>
        </authorList>
    </citation>
    <scope>NUCLEOTIDE SEQUENCE [LARGE SCALE GENOMIC DNA]</scope>
    <source>
        <strain evidence="23">DSM 26898</strain>
    </source>
</reference>
<name>A0A1M4TFX6_9FLAO</name>
<evidence type="ECO:0000256" key="20">
    <source>
        <dbReference type="ARBA" id="ARBA00033328"/>
    </source>
</evidence>
<evidence type="ECO:0000256" key="9">
    <source>
        <dbReference type="ARBA" id="ARBA00022723"/>
    </source>
</evidence>
<evidence type="ECO:0000256" key="13">
    <source>
        <dbReference type="ARBA" id="ARBA00022833"/>
    </source>
</evidence>
<dbReference type="AlphaFoldDB" id="A0A1M4TFX6"/>
<comment type="subcellular location">
    <subcellularLocation>
        <location evidence="1">Endoplasmic reticulum</location>
    </subcellularLocation>
    <subcellularLocation>
        <location evidence="3">Golgi apparatus</location>
    </subcellularLocation>
    <subcellularLocation>
        <location evidence="2">Lysosome</location>
    </subcellularLocation>
    <subcellularLocation>
        <location evidence="4">Secreted</location>
    </subcellularLocation>
</comment>
<dbReference type="PANTHER" id="PTHR12053:SF3">
    <property type="entry name" value="CARBOXYPEPTIDASE Q"/>
    <property type="match status" value="1"/>
</dbReference>